<organism evidence="15 16">
    <name type="scientific">Devosia insulae DS-56</name>
    <dbReference type="NCBI Taxonomy" id="1116389"/>
    <lineage>
        <taxon>Bacteria</taxon>
        <taxon>Pseudomonadati</taxon>
        <taxon>Pseudomonadota</taxon>
        <taxon>Alphaproteobacteria</taxon>
        <taxon>Hyphomicrobiales</taxon>
        <taxon>Devosiaceae</taxon>
        <taxon>Devosia</taxon>
    </lineage>
</organism>
<gene>
    <name evidence="14" type="primary">uppP</name>
    <name evidence="15" type="ORF">VW23_010475</name>
</gene>
<keyword evidence="6 14" id="KW-0812">Transmembrane</keyword>
<protein>
    <recommendedName>
        <fullName evidence="4 14">Undecaprenyl-diphosphatase</fullName>
        <ecNumber evidence="3 14">3.6.1.27</ecNumber>
    </recommendedName>
    <alternativeName>
        <fullName evidence="12 14">Bacitracin resistance protein</fullName>
    </alternativeName>
    <alternativeName>
        <fullName evidence="11 14">Undecaprenyl pyrophosphate phosphatase</fullName>
    </alternativeName>
</protein>
<dbReference type="GO" id="GO:0046677">
    <property type="term" value="P:response to antibiotic"/>
    <property type="evidence" value="ECO:0007669"/>
    <property type="project" value="UniProtKB-UniRule"/>
</dbReference>
<evidence type="ECO:0000256" key="3">
    <source>
        <dbReference type="ARBA" id="ARBA00012374"/>
    </source>
</evidence>
<dbReference type="NCBIfam" id="NF001389">
    <property type="entry name" value="PRK00281.1-2"/>
    <property type="match status" value="1"/>
</dbReference>
<evidence type="ECO:0000256" key="10">
    <source>
        <dbReference type="ARBA" id="ARBA00023251"/>
    </source>
</evidence>
<feature type="transmembrane region" description="Helical" evidence="14">
    <location>
        <begin position="46"/>
        <end position="64"/>
    </location>
</feature>
<feature type="transmembrane region" description="Helical" evidence="14">
    <location>
        <begin position="219"/>
        <end position="240"/>
    </location>
</feature>
<dbReference type="AlphaFoldDB" id="A0A1E5XVP2"/>
<evidence type="ECO:0000313" key="16">
    <source>
        <dbReference type="Proteomes" id="UP000095463"/>
    </source>
</evidence>
<dbReference type="GO" id="GO:0050380">
    <property type="term" value="F:undecaprenyl-diphosphatase activity"/>
    <property type="evidence" value="ECO:0007669"/>
    <property type="project" value="UniProtKB-UniRule"/>
</dbReference>
<dbReference type="GO" id="GO:0008360">
    <property type="term" value="P:regulation of cell shape"/>
    <property type="evidence" value="ECO:0007669"/>
    <property type="project" value="UniProtKB-KW"/>
</dbReference>
<evidence type="ECO:0000256" key="4">
    <source>
        <dbReference type="ARBA" id="ARBA00021581"/>
    </source>
</evidence>
<dbReference type="PANTHER" id="PTHR30622:SF3">
    <property type="entry name" value="UNDECAPRENYL-DIPHOSPHATASE"/>
    <property type="match status" value="1"/>
</dbReference>
<keyword evidence="5 14" id="KW-1003">Cell membrane</keyword>
<comment type="caution">
    <text evidence="15">The sequence shown here is derived from an EMBL/GenBank/DDBJ whole genome shotgun (WGS) entry which is preliminary data.</text>
</comment>
<proteinExistence type="inferred from homology"/>
<feature type="transmembrane region" description="Helical" evidence="14">
    <location>
        <begin position="84"/>
        <end position="103"/>
    </location>
</feature>
<evidence type="ECO:0000256" key="12">
    <source>
        <dbReference type="ARBA" id="ARBA00032932"/>
    </source>
</evidence>
<dbReference type="PANTHER" id="PTHR30622">
    <property type="entry name" value="UNDECAPRENYL-DIPHOSPHATASE"/>
    <property type="match status" value="1"/>
</dbReference>
<dbReference type="HAMAP" id="MF_01006">
    <property type="entry name" value="Undec_diphosphatase"/>
    <property type="match status" value="1"/>
</dbReference>
<dbReference type="GO" id="GO:0009252">
    <property type="term" value="P:peptidoglycan biosynthetic process"/>
    <property type="evidence" value="ECO:0007669"/>
    <property type="project" value="UniProtKB-KW"/>
</dbReference>
<dbReference type="Pfam" id="PF02673">
    <property type="entry name" value="BacA"/>
    <property type="match status" value="1"/>
</dbReference>
<evidence type="ECO:0000256" key="5">
    <source>
        <dbReference type="ARBA" id="ARBA00022475"/>
    </source>
</evidence>
<keyword evidence="14" id="KW-0133">Cell shape</keyword>
<accession>A0A1E5XVP2</accession>
<feature type="transmembrane region" description="Helical" evidence="14">
    <location>
        <begin position="109"/>
        <end position="131"/>
    </location>
</feature>
<evidence type="ECO:0000256" key="7">
    <source>
        <dbReference type="ARBA" id="ARBA00022801"/>
    </source>
</evidence>
<keyword evidence="7 14" id="KW-0378">Hydrolase</keyword>
<evidence type="ECO:0000256" key="8">
    <source>
        <dbReference type="ARBA" id="ARBA00022989"/>
    </source>
</evidence>
<dbReference type="OrthoDB" id="9808289at2"/>
<comment type="miscellaneous">
    <text evidence="14">Bacitracin is thought to be involved in the inhibition of peptidoglycan synthesis by sequestering undecaprenyl diphosphate, thereby reducing the pool of lipid carrier available.</text>
</comment>
<reference evidence="15 16" key="1">
    <citation type="journal article" date="2015" name="Genome Announc.">
        <title>Genome Assemblies of Three Soil-Associated Devosia species: D. insulae, D. limi, and D. soli.</title>
        <authorList>
            <person name="Hassan Y.I."/>
            <person name="Lepp D."/>
            <person name="Zhou T."/>
        </authorList>
    </citation>
    <scope>NUCLEOTIDE SEQUENCE [LARGE SCALE GENOMIC DNA]</scope>
    <source>
        <strain evidence="15 16">DS-56</strain>
    </source>
</reference>
<evidence type="ECO:0000256" key="9">
    <source>
        <dbReference type="ARBA" id="ARBA00023136"/>
    </source>
</evidence>
<comment type="catalytic activity">
    <reaction evidence="13 14">
        <text>di-trans,octa-cis-undecaprenyl diphosphate + H2O = di-trans,octa-cis-undecaprenyl phosphate + phosphate + H(+)</text>
        <dbReference type="Rhea" id="RHEA:28094"/>
        <dbReference type="ChEBI" id="CHEBI:15377"/>
        <dbReference type="ChEBI" id="CHEBI:15378"/>
        <dbReference type="ChEBI" id="CHEBI:43474"/>
        <dbReference type="ChEBI" id="CHEBI:58405"/>
        <dbReference type="ChEBI" id="CHEBI:60392"/>
        <dbReference type="EC" id="3.6.1.27"/>
    </reaction>
</comment>
<comment type="subcellular location">
    <subcellularLocation>
        <location evidence="1 14">Cell membrane</location>
        <topology evidence="1 14">Multi-pass membrane protein</topology>
    </subcellularLocation>
</comment>
<dbReference type="EMBL" id="LAJE02000063">
    <property type="protein sequence ID" value="OEO32631.1"/>
    <property type="molecule type" value="Genomic_DNA"/>
</dbReference>
<evidence type="ECO:0000256" key="1">
    <source>
        <dbReference type="ARBA" id="ARBA00004651"/>
    </source>
</evidence>
<dbReference type="NCBIfam" id="TIGR00753">
    <property type="entry name" value="undec_PP_bacA"/>
    <property type="match status" value="1"/>
</dbReference>
<dbReference type="GO" id="GO:0071555">
    <property type="term" value="P:cell wall organization"/>
    <property type="evidence" value="ECO:0007669"/>
    <property type="project" value="UniProtKB-KW"/>
</dbReference>
<keyword evidence="10 14" id="KW-0046">Antibiotic resistance</keyword>
<dbReference type="Proteomes" id="UP000095463">
    <property type="component" value="Unassembled WGS sequence"/>
</dbReference>
<evidence type="ECO:0000256" key="13">
    <source>
        <dbReference type="ARBA" id="ARBA00047594"/>
    </source>
</evidence>
<evidence type="ECO:0000313" key="15">
    <source>
        <dbReference type="EMBL" id="OEO32631.1"/>
    </source>
</evidence>
<sequence length="270" mass="29349">MNADQGLFVPLILGIIEGLTEFLPVSSTAHILLAGHFLGFNSPGRVFEVLIQFGAILAILVVYFQRLLGIAKDAIARKPGALRFILGVILASFPAAIAGVLLHDFIKTVIYETPVVFCVSLIVGGIILLYVDQLKLTPKYTDIYNYPPLLCLYIGLFQMLALIPGVSRSGSTIVGALLLGTDKRSAAEFTFFIAMPIMGGAFLYDLYKSREFITAELGAAVIIGFAAAFVTAFFVVRYLLDFISKNGFAVFAYWRIFVGAIGLWGILLFG</sequence>
<feature type="transmembrane region" description="Helical" evidence="14">
    <location>
        <begin position="252"/>
        <end position="269"/>
    </location>
</feature>
<evidence type="ECO:0000256" key="6">
    <source>
        <dbReference type="ARBA" id="ARBA00022692"/>
    </source>
</evidence>
<dbReference type="GO" id="GO:0005886">
    <property type="term" value="C:plasma membrane"/>
    <property type="evidence" value="ECO:0007669"/>
    <property type="project" value="UniProtKB-SubCell"/>
</dbReference>
<keyword evidence="9 14" id="KW-0472">Membrane</keyword>
<comment type="function">
    <text evidence="14">Catalyzes the dephosphorylation of undecaprenyl diphosphate (UPP). Confers resistance to bacitracin.</text>
</comment>
<keyword evidence="14" id="KW-0573">Peptidoglycan synthesis</keyword>
<feature type="transmembrane region" description="Helical" evidence="14">
    <location>
        <begin position="143"/>
        <end position="166"/>
    </location>
</feature>
<keyword evidence="14" id="KW-0961">Cell wall biogenesis/degradation</keyword>
<evidence type="ECO:0000256" key="11">
    <source>
        <dbReference type="ARBA" id="ARBA00032707"/>
    </source>
</evidence>
<dbReference type="InterPro" id="IPR003824">
    <property type="entry name" value="UppP"/>
</dbReference>
<dbReference type="RefSeq" id="WP_069908199.1">
    <property type="nucleotide sequence ID" value="NZ_LAJE02000063.1"/>
</dbReference>
<feature type="transmembrane region" description="Helical" evidence="14">
    <location>
        <begin position="7"/>
        <end position="26"/>
    </location>
</feature>
<name>A0A1E5XVP2_9HYPH</name>
<keyword evidence="16" id="KW-1185">Reference proteome</keyword>
<evidence type="ECO:0000256" key="2">
    <source>
        <dbReference type="ARBA" id="ARBA00010621"/>
    </source>
</evidence>
<comment type="similarity">
    <text evidence="2 14">Belongs to the UppP family.</text>
</comment>
<dbReference type="EC" id="3.6.1.27" evidence="3 14"/>
<evidence type="ECO:0000256" key="14">
    <source>
        <dbReference type="HAMAP-Rule" id="MF_01006"/>
    </source>
</evidence>
<feature type="transmembrane region" description="Helical" evidence="14">
    <location>
        <begin position="186"/>
        <end position="207"/>
    </location>
</feature>
<keyword evidence="8 14" id="KW-1133">Transmembrane helix</keyword>